<name>A0A6M0Q7F2_9BACI</name>
<dbReference type="RefSeq" id="WP_163179114.1">
    <property type="nucleotide sequence ID" value="NZ_JAAIWM010000002.1"/>
</dbReference>
<dbReference type="Proteomes" id="UP000481043">
    <property type="component" value="Unassembled WGS sequence"/>
</dbReference>
<dbReference type="InterPro" id="IPR020534">
    <property type="entry name" value="Uncharacterised_YqxA"/>
</dbReference>
<organism evidence="1 2">
    <name type="scientific">Bacillus mesophilus</name>
    <dbReference type="NCBI Taxonomy" id="1808955"/>
    <lineage>
        <taxon>Bacteria</taxon>
        <taxon>Bacillati</taxon>
        <taxon>Bacillota</taxon>
        <taxon>Bacilli</taxon>
        <taxon>Bacillales</taxon>
        <taxon>Bacillaceae</taxon>
        <taxon>Bacillus</taxon>
    </lineage>
</organism>
<reference evidence="1 2" key="1">
    <citation type="submission" date="2020-02" db="EMBL/GenBank/DDBJ databases">
        <title>Bacillus aquiflavi sp. nov., isolated from yellow water of strong flavor Chinese baijiu in Yibin region of China.</title>
        <authorList>
            <person name="Xie J."/>
        </authorList>
    </citation>
    <scope>NUCLEOTIDE SEQUENCE [LARGE SCALE GENOMIC DNA]</scope>
    <source>
        <strain evidence="1 2">SA4</strain>
    </source>
</reference>
<comment type="caution">
    <text evidence="1">The sequence shown here is derived from an EMBL/GenBank/DDBJ whole genome shotgun (WGS) entry which is preliminary data.</text>
</comment>
<keyword evidence="2" id="KW-1185">Reference proteome</keyword>
<dbReference type="Pfam" id="PF12438">
    <property type="entry name" value="DUF3679"/>
    <property type="match status" value="1"/>
</dbReference>
<evidence type="ECO:0000313" key="1">
    <source>
        <dbReference type="EMBL" id="NEY71679.1"/>
    </source>
</evidence>
<protein>
    <submittedName>
        <fullName evidence="1">DUF3679 domain-containing protein</fullName>
    </submittedName>
</protein>
<dbReference type="EMBL" id="JAAIWM010000002">
    <property type="protein sequence ID" value="NEY71679.1"/>
    <property type="molecule type" value="Genomic_DNA"/>
</dbReference>
<dbReference type="AlphaFoldDB" id="A0A6M0Q7F2"/>
<proteinExistence type="predicted"/>
<gene>
    <name evidence="1" type="ORF">G4D63_07960</name>
</gene>
<evidence type="ECO:0000313" key="2">
    <source>
        <dbReference type="Proteomes" id="UP000481043"/>
    </source>
</evidence>
<sequence>MLKFSFKFFLVFTLLFFGVLFGMQQANDGIREMKGYDDPQFKGAFHLTAGQSGELEAALLGEDITSHDIREKQEKLEKMEAFNVFSSMGHKLGEGITALFQKLLDLI</sequence>
<accession>A0A6M0Q7F2</accession>